<sequence length="474" mass="54462">MTGKRFVLALLVVFNGLWLKAQTDSSVFTLQQLLWYVEQYHPVSIQSQIVVSQGESGVRKARGNFDPYLFAGLDQKYYDDKEYYSLLGTGLKVPTWYGIELKTGFDQNRGYNLNPQNIVPDDGLWYAGISVPVGKGLVIDKRRAELKQAKLYAQSTKAEQEKMMLSLYFDAVKKYWDWVAAYNEYQVYKEAVELAQIRLRAIKGSHEFGDRSAIDTLEAHIVVQNRQLSKKGAKLKYDNVTLELSNYLWFENGVPLNISEEMHPPVYAAANKADGISSDSLNILLNNLGFSHPDMQLMDYKLASLEIDRKLKRESFKPKLNLNYNFLNEAHGGNVFQSYSINNYKWGFNFSMPVFLREERGAYQQAKFKIQDAEIKQSQKLLELQNKLLKYYNTQTALSEQVELYADVVKNYNRMLDAERQRFESGESSLFLVNTRENYMIDARLKMISLLAKYNVSIVGVGYAAGIPIFKSED</sequence>
<name>A0ABS5JZZ5_9BACT</name>
<dbReference type="Pfam" id="PF02321">
    <property type="entry name" value="OEP"/>
    <property type="match status" value="1"/>
</dbReference>
<dbReference type="Gene3D" id="1.20.1600.10">
    <property type="entry name" value="Outer membrane efflux proteins (OEP)"/>
    <property type="match status" value="1"/>
</dbReference>
<dbReference type="EMBL" id="JAGUCO010000023">
    <property type="protein sequence ID" value="MBS2100438.1"/>
    <property type="molecule type" value="Genomic_DNA"/>
</dbReference>
<feature type="chain" id="PRO_5045953769" evidence="8">
    <location>
        <begin position="22"/>
        <end position="474"/>
    </location>
</feature>
<evidence type="ECO:0000256" key="6">
    <source>
        <dbReference type="ARBA" id="ARBA00023136"/>
    </source>
</evidence>
<feature type="signal peptide" evidence="8">
    <location>
        <begin position="1"/>
        <end position="21"/>
    </location>
</feature>
<keyword evidence="5" id="KW-0812">Transmembrane</keyword>
<dbReference type="RefSeq" id="WP_212218277.1">
    <property type="nucleotide sequence ID" value="NZ_JAGUCO010000023.1"/>
</dbReference>
<comment type="subcellular location">
    <subcellularLocation>
        <location evidence="1">Cell outer membrane</location>
    </subcellularLocation>
</comment>
<dbReference type="PANTHER" id="PTHR30026:SF20">
    <property type="entry name" value="OUTER MEMBRANE PROTEIN TOLC"/>
    <property type="match status" value="1"/>
</dbReference>
<keyword evidence="3" id="KW-0813">Transport</keyword>
<keyword evidence="4" id="KW-1134">Transmembrane beta strand</keyword>
<dbReference type="SUPFAM" id="SSF56954">
    <property type="entry name" value="Outer membrane efflux proteins (OEP)"/>
    <property type="match status" value="1"/>
</dbReference>
<organism evidence="9 10">
    <name type="scientific">Carboxylicivirga linearis</name>
    <dbReference type="NCBI Taxonomy" id="1628157"/>
    <lineage>
        <taxon>Bacteria</taxon>
        <taxon>Pseudomonadati</taxon>
        <taxon>Bacteroidota</taxon>
        <taxon>Bacteroidia</taxon>
        <taxon>Marinilabiliales</taxon>
        <taxon>Marinilabiliaceae</taxon>
        <taxon>Carboxylicivirga</taxon>
    </lineage>
</organism>
<keyword evidence="7" id="KW-0998">Cell outer membrane</keyword>
<evidence type="ECO:0000313" key="10">
    <source>
        <dbReference type="Proteomes" id="UP000708576"/>
    </source>
</evidence>
<keyword evidence="8" id="KW-0732">Signal</keyword>
<dbReference type="Proteomes" id="UP000708576">
    <property type="component" value="Unassembled WGS sequence"/>
</dbReference>
<comment type="similarity">
    <text evidence="2">Belongs to the outer membrane factor (OMF) (TC 1.B.17) family.</text>
</comment>
<dbReference type="InterPro" id="IPR051906">
    <property type="entry name" value="TolC-like"/>
</dbReference>
<evidence type="ECO:0000256" key="5">
    <source>
        <dbReference type="ARBA" id="ARBA00022692"/>
    </source>
</evidence>
<keyword evidence="6" id="KW-0472">Membrane</keyword>
<reference evidence="9 10" key="1">
    <citation type="journal article" date="2015" name="Int. J. Syst. Evol. Microbiol.">
        <title>Carboxylicivirga linearis sp. nov., isolated from a sea cucumber culture pond.</title>
        <authorList>
            <person name="Wang F.Q."/>
            <person name="Zhou Y.X."/>
            <person name="Lin X.Z."/>
            <person name="Chen G.J."/>
            <person name="Du Z.J."/>
        </authorList>
    </citation>
    <scope>NUCLEOTIDE SEQUENCE [LARGE SCALE GENOMIC DNA]</scope>
    <source>
        <strain evidence="9 10">FB218</strain>
    </source>
</reference>
<evidence type="ECO:0000256" key="4">
    <source>
        <dbReference type="ARBA" id="ARBA00022452"/>
    </source>
</evidence>
<accession>A0ABS5JZZ5</accession>
<evidence type="ECO:0000256" key="1">
    <source>
        <dbReference type="ARBA" id="ARBA00004442"/>
    </source>
</evidence>
<proteinExistence type="inferred from homology"/>
<protein>
    <submittedName>
        <fullName evidence="9">TolC family protein</fullName>
    </submittedName>
</protein>
<evidence type="ECO:0000313" key="9">
    <source>
        <dbReference type="EMBL" id="MBS2100438.1"/>
    </source>
</evidence>
<evidence type="ECO:0000256" key="2">
    <source>
        <dbReference type="ARBA" id="ARBA00007613"/>
    </source>
</evidence>
<comment type="caution">
    <text evidence="9">The sequence shown here is derived from an EMBL/GenBank/DDBJ whole genome shotgun (WGS) entry which is preliminary data.</text>
</comment>
<evidence type="ECO:0000256" key="3">
    <source>
        <dbReference type="ARBA" id="ARBA00022448"/>
    </source>
</evidence>
<keyword evidence="10" id="KW-1185">Reference proteome</keyword>
<dbReference type="InterPro" id="IPR003423">
    <property type="entry name" value="OMP_efflux"/>
</dbReference>
<evidence type="ECO:0000256" key="7">
    <source>
        <dbReference type="ARBA" id="ARBA00023237"/>
    </source>
</evidence>
<dbReference type="PANTHER" id="PTHR30026">
    <property type="entry name" value="OUTER MEMBRANE PROTEIN TOLC"/>
    <property type="match status" value="1"/>
</dbReference>
<evidence type="ECO:0000256" key="8">
    <source>
        <dbReference type="SAM" id="SignalP"/>
    </source>
</evidence>
<gene>
    <name evidence="9" type="ORF">KEM10_19285</name>
</gene>